<dbReference type="InterPro" id="IPR039425">
    <property type="entry name" value="RNA_pol_sigma-70-like"/>
</dbReference>
<feature type="domain" description="RNA polymerase sigma factor 70 region 4 type 2" evidence="6">
    <location>
        <begin position="106"/>
        <end position="156"/>
    </location>
</feature>
<dbReference type="OrthoDB" id="192021at2"/>
<dbReference type="InterPro" id="IPR014284">
    <property type="entry name" value="RNA_pol_sigma-70_dom"/>
</dbReference>
<keyword evidence="4" id="KW-0804">Transcription</keyword>
<evidence type="ECO:0000259" key="6">
    <source>
        <dbReference type="Pfam" id="PF08281"/>
    </source>
</evidence>
<dbReference type="EMBL" id="CP037900">
    <property type="protein sequence ID" value="QBP09288.1"/>
    <property type="molecule type" value="Genomic_DNA"/>
</dbReference>
<dbReference type="AlphaFoldDB" id="A0A132HJ34"/>
<dbReference type="GO" id="GO:0016987">
    <property type="term" value="F:sigma factor activity"/>
    <property type="evidence" value="ECO:0007669"/>
    <property type="project" value="UniProtKB-KW"/>
</dbReference>
<gene>
    <name evidence="7" type="ORF">DDF84_005700</name>
</gene>
<organism evidence="7 8">
    <name type="scientific">Cupriavidus metallidurans</name>
    <dbReference type="NCBI Taxonomy" id="119219"/>
    <lineage>
        <taxon>Bacteria</taxon>
        <taxon>Pseudomonadati</taxon>
        <taxon>Pseudomonadota</taxon>
        <taxon>Betaproteobacteria</taxon>
        <taxon>Burkholderiales</taxon>
        <taxon>Burkholderiaceae</taxon>
        <taxon>Cupriavidus</taxon>
    </lineage>
</organism>
<dbReference type="InterPro" id="IPR013325">
    <property type="entry name" value="RNA_pol_sigma_r2"/>
</dbReference>
<dbReference type="InterPro" id="IPR007627">
    <property type="entry name" value="RNA_pol_sigma70_r2"/>
</dbReference>
<keyword evidence="3" id="KW-0731">Sigma factor</keyword>
<dbReference type="InterPro" id="IPR036388">
    <property type="entry name" value="WH-like_DNA-bd_sf"/>
</dbReference>
<feature type="domain" description="RNA polymerase sigma-70 region 2" evidence="5">
    <location>
        <begin position="12"/>
        <end position="73"/>
    </location>
</feature>
<comment type="similarity">
    <text evidence="1">Belongs to the sigma-70 factor family. ECF subfamily.</text>
</comment>
<proteinExistence type="inferred from homology"/>
<dbReference type="InterPro" id="IPR013324">
    <property type="entry name" value="RNA_pol_sigma_r3/r4-like"/>
</dbReference>
<accession>A0A132HJ34</accession>
<dbReference type="SUPFAM" id="SSF88659">
    <property type="entry name" value="Sigma3 and sigma4 domains of RNA polymerase sigma factors"/>
    <property type="match status" value="1"/>
</dbReference>
<dbReference type="CDD" id="cd06171">
    <property type="entry name" value="Sigma70_r4"/>
    <property type="match status" value="1"/>
</dbReference>
<dbReference type="PANTHER" id="PTHR43133:SF63">
    <property type="entry name" value="RNA POLYMERASE SIGMA FACTOR FECI-RELATED"/>
    <property type="match status" value="1"/>
</dbReference>
<dbReference type="NCBIfam" id="TIGR02937">
    <property type="entry name" value="sigma70-ECF"/>
    <property type="match status" value="1"/>
</dbReference>
<evidence type="ECO:0000256" key="3">
    <source>
        <dbReference type="ARBA" id="ARBA00023082"/>
    </source>
</evidence>
<evidence type="ECO:0000256" key="4">
    <source>
        <dbReference type="ARBA" id="ARBA00023163"/>
    </source>
</evidence>
<keyword evidence="2" id="KW-0805">Transcription regulation</keyword>
<evidence type="ECO:0000256" key="2">
    <source>
        <dbReference type="ARBA" id="ARBA00023015"/>
    </source>
</evidence>
<dbReference type="Proteomes" id="UP000253772">
    <property type="component" value="Chromosome c1"/>
</dbReference>
<dbReference type="InterPro" id="IPR013249">
    <property type="entry name" value="RNA_pol_sigma70_r4_t2"/>
</dbReference>
<dbReference type="RefSeq" id="WP_011515907.1">
    <property type="nucleotide sequence ID" value="NZ_CP026544.1"/>
</dbReference>
<dbReference type="Gene3D" id="1.10.1740.10">
    <property type="match status" value="1"/>
</dbReference>
<dbReference type="Gene3D" id="1.10.10.10">
    <property type="entry name" value="Winged helix-like DNA-binding domain superfamily/Winged helix DNA-binding domain"/>
    <property type="match status" value="1"/>
</dbReference>
<dbReference type="GO" id="GO:0003677">
    <property type="term" value="F:DNA binding"/>
    <property type="evidence" value="ECO:0007669"/>
    <property type="project" value="InterPro"/>
</dbReference>
<dbReference type="SUPFAM" id="SSF88946">
    <property type="entry name" value="Sigma2 domain of RNA polymerase sigma factors"/>
    <property type="match status" value="1"/>
</dbReference>
<evidence type="ECO:0000259" key="5">
    <source>
        <dbReference type="Pfam" id="PF04542"/>
    </source>
</evidence>
<evidence type="ECO:0000313" key="7">
    <source>
        <dbReference type="EMBL" id="QBP09288.1"/>
    </source>
</evidence>
<dbReference type="PANTHER" id="PTHR43133">
    <property type="entry name" value="RNA POLYMERASE ECF-TYPE SIGMA FACTO"/>
    <property type="match status" value="1"/>
</dbReference>
<dbReference type="Pfam" id="PF08281">
    <property type="entry name" value="Sigma70_r4_2"/>
    <property type="match status" value="1"/>
</dbReference>
<reference evidence="7 8" key="1">
    <citation type="submission" date="2019-03" db="EMBL/GenBank/DDBJ databases">
        <title>Comparative insights into the high quality Complete genome sequence of highly metal resistant Cupriavidus metallidurans strain BS1 isolated from a gold-copper mine.</title>
        <authorList>
            <person name="Mazhar H.S."/>
            <person name="Rensing C."/>
        </authorList>
    </citation>
    <scope>NUCLEOTIDE SEQUENCE [LARGE SCALE GENOMIC DNA]</scope>
    <source>
        <strain evidence="7 8">BS1</strain>
    </source>
</reference>
<evidence type="ECO:0000256" key="1">
    <source>
        <dbReference type="ARBA" id="ARBA00010641"/>
    </source>
</evidence>
<sequence length="166" mass="19132">MASTRLRALGLYVHYQELVGTWTRRLSNRHEAEDLSQEAMLRVLEARVTPEQPRAYLHQTARNIAIDTFRKRDGHEHLPLDSIESIHAPSGNPEADLHAVQVVAGLERALAELPLKCRQVFIWQRLDGCSQQEIAERLNISKNMVEKYMIRAMRHLRDQLGQLSPH</sequence>
<evidence type="ECO:0000313" key="8">
    <source>
        <dbReference type="Proteomes" id="UP000253772"/>
    </source>
</evidence>
<name>A0A132HJ34_9BURK</name>
<dbReference type="OMA" id="DVMVWLW"/>
<dbReference type="Pfam" id="PF04542">
    <property type="entry name" value="Sigma70_r2"/>
    <property type="match status" value="1"/>
</dbReference>
<protein>
    <submittedName>
        <fullName evidence="7">Sigma-70 family RNA polymerase sigma factor</fullName>
    </submittedName>
</protein>
<dbReference type="GO" id="GO:0006352">
    <property type="term" value="P:DNA-templated transcription initiation"/>
    <property type="evidence" value="ECO:0007669"/>
    <property type="project" value="InterPro"/>
</dbReference>